<evidence type="ECO:0000313" key="1">
    <source>
        <dbReference type="EMBL" id="GAU11043.1"/>
    </source>
</evidence>
<dbReference type="EMBL" id="DF973112">
    <property type="protein sequence ID" value="GAU11043.1"/>
    <property type="molecule type" value="Genomic_DNA"/>
</dbReference>
<gene>
    <name evidence="1" type="ORF">TSUD_113360</name>
</gene>
<accession>A0A2Z6LG24</accession>
<organism evidence="1 2">
    <name type="scientific">Trifolium subterraneum</name>
    <name type="common">Subterranean clover</name>
    <dbReference type="NCBI Taxonomy" id="3900"/>
    <lineage>
        <taxon>Eukaryota</taxon>
        <taxon>Viridiplantae</taxon>
        <taxon>Streptophyta</taxon>
        <taxon>Embryophyta</taxon>
        <taxon>Tracheophyta</taxon>
        <taxon>Spermatophyta</taxon>
        <taxon>Magnoliopsida</taxon>
        <taxon>eudicotyledons</taxon>
        <taxon>Gunneridae</taxon>
        <taxon>Pentapetalae</taxon>
        <taxon>rosids</taxon>
        <taxon>fabids</taxon>
        <taxon>Fabales</taxon>
        <taxon>Fabaceae</taxon>
        <taxon>Papilionoideae</taxon>
        <taxon>50 kb inversion clade</taxon>
        <taxon>NPAAA clade</taxon>
        <taxon>Hologalegina</taxon>
        <taxon>IRL clade</taxon>
        <taxon>Trifolieae</taxon>
        <taxon>Trifolium</taxon>
    </lineage>
</organism>
<proteinExistence type="predicted"/>
<name>A0A2Z6LG24_TRISU</name>
<dbReference type="AlphaFoldDB" id="A0A2Z6LG24"/>
<keyword evidence="2" id="KW-1185">Reference proteome</keyword>
<sequence>MEITRNVYCGIHIHKTGGTFRVTLIEHLDCLCAIFRRNLESQSWKLLSDEAKDTLTMDAAKEDKAPITVHEERLAAMHDINAL</sequence>
<protein>
    <submittedName>
        <fullName evidence="1">Uncharacterized protein</fullName>
    </submittedName>
</protein>
<reference evidence="2" key="1">
    <citation type="journal article" date="2017" name="Front. Plant Sci.">
        <title>Climate Clever Clovers: New Paradigm to Reduce the Environmental Footprint of Ruminants by Breeding Low Methanogenic Forages Utilizing Haplotype Variation.</title>
        <authorList>
            <person name="Kaur P."/>
            <person name="Appels R."/>
            <person name="Bayer P.E."/>
            <person name="Keeble-Gagnere G."/>
            <person name="Wang J."/>
            <person name="Hirakawa H."/>
            <person name="Shirasawa K."/>
            <person name="Vercoe P."/>
            <person name="Stefanova K."/>
            <person name="Durmic Z."/>
            <person name="Nichols P."/>
            <person name="Revell C."/>
            <person name="Isobe S.N."/>
            <person name="Edwards D."/>
            <person name="Erskine W."/>
        </authorList>
    </citation>
    <scope>NUCLEOTIDE SEQUENCE [LARGE SCALE GENOMIC DNA]</scope>
    <source>
        <strain evidence="2">cv. Daliak</strain>
    </source>
</reference>
<evidence type="ECO:0000313" key="2">
    <source>
        <dbReference type="Proteomes" id="UP000242715"/>
    </source>
</evidence>
<dbReference type="Proteomes" id="UP000242715">
    <property type="component" value="Unassembled WGS sequence"/>
</dbReference>